<name>A0A9D9IU80_9BACT</name>
<dbReference type="AlphaFoldDB" id="A0A9D9IU80"/>
<protein>
    <submittedName>
        <fullName evidence="1">Uncharacterized protein</fullName>
    </submittedName>
</protein>
<proteinExistence type="predicted"/>
<organism evidence="1 2">
    <name type="scientific">Candidatus Cryptobacteroides excrementipullorum</name>
    <dbReference type="NCBI Taxonomy" id="2840761"/>
    <lineage>
        <taxon>Bacteria</taxon>
        <taxon>Pseudomonadati</taxon>
        <taxon>Bacteroidota</taxon>
        <taxon>Bacteroidia</taxon>
        <taxon>Bacteroidales</taxon>
        <taxon>Candidatus Cryptobacteroides</taxon>
    </lineage>
</organism>
<comment type="caution">
    <text evidence="1">The sequence shown here is derived from an EMBL/GenBank/DDBJ whole genome shotgun (WGS) entry which is preliminary data.</text>
</comment>
<evidence type="ECO:0000313" key="2">
    <source>
        <dbReference type="Proteomes" id="UP000823771"/>
    </source>
</evidence>
<reference evidence="1" key="1">
    <citation type="submission" date="2020-10" db="EMBL/GenBank/DDBJ databases">
        <authorList>
            <person name="Gilroy R."/>
        </authorList>
    </citation>
    <scope>NUCLEOTIDE SEQUENCE</scope>
    <source>
        <strain evidence="1">2478</strain>
    </source>
</reference>
<evidence type="ECO:0000313" key="1">
    <source>
        <dbReference type="EMBL" id="MBO8478782.1"/>
    </source>
</evidence>
<sequence>MVPEIMQDFINTFDDLPDSETGYENCLFLLQMKWASKYKTADINPICHYVARHLKGTGIEPIDCDDMIVDRPCYLKSEIRSVNQRQKDGKLYYDIKNAQNVKLYVFDDTVELMDNSHWRINIPSILDIKVDDRSYPERNDGLYYILSITCQNRGNIFLLCDAYNAAMIQAVIPQVKRRNIKGEQKKADETETYREHETAANGAVQPEVSVLNPAVLPWIGPDYIEGIAGKKVMIVGDCRCQDVQEWNTGYVADVIGKKYLSGNTDIPAYNGLTNIGKAIAGKVLSDEEKAILWNRLAFVNFFQEPVADLRNVSDGQVESGQNAFMQVLEKYAPDRIIACEPLYGSLPDKGHQGPEVRLSSPWKDGKLYSTETWIYPLPYGRECMVMPIANPGGGFPWDYWHELIIEFLK</sequence>
<gene>
    <name evidence="1" type="ORF">IAB80_07845</name>
</gene>
<accession>A0A9D9IU80</accession>
<reference evidence="1" key="2">
    <citation type="journal article" date="2021" name="PeerJ">
        <title>Extensive microbial diversity within the chicken gut microbiome revealed by metagenomics and culture.</title>
        <authorList>
            <person name="Gilroy R."/>
            <person name="Ravi A."/>
            <person name="Getino M."/>
            <person name="Pursley I."/>
            <person name="Horton D.L."/>
            <person name="Alikhan N.F."/>
            <person name="Baker D."/>
            <person name="Gharbi K."/>
            <person name="Hall N."/>
            <person name="Watson M."/>
            <person name="Adriaenssens E.M."/>
            <person name="Foster-Nyarko E."/>
            <person name="Jarju S."/>
            <person name="Secka A."/>
            <person name="Antonio M."/>
            <person name="Oren A."/>
            <person name="Chaudhuri R.R."/>
            <person name="La Ragione R."/>
            <person name="Hildebrand F."/>
            <person name="Pallen M.J."/>
        </authorList>
    </citation>
    <scope>NUCLEOTIDE SEQUENCE</scope>
    <source>
        <strain evidence="1">2478</strain>
    </source>
</reference>
<dbReference type="Proteomes" id="UP000823771">
    <property type="component" value="Unassembled WGS sequence"/>
</dbReference>
<dbReference type="EMBL" id="JADILZ010000073">
    <property type="protein sequence ID" value="MBO8478782.1"/>
    <property type="molecule type" value="Genomic_DNA"/>
</dbReference>